<accession>A0A4Q9UZX8</accession>
<keyword evidence="3" id="KW-1003">Cell membrane</keyword>
<feature type="transmembrane region" description="Helical" evidence="8">
    <location>
        <begin position="161"/>
        <end position="183"/>
    </location>
</feature>
<comment type="caution">
    <text evidence="10">The sequence shown here is derived from an EMBL/GenBank/DDBJ whole genome shotgun (WGS) entry which is preliminary data.</text>
</comment>
<dbReference type="OrthoDB" id="9804629at2"/>
<feature type="transmembrane region" description="Helical" evidence="8">
    <location>
        <begin position="435"/>
        <end position="453"/>
    </location>
</feature>
<reference evidence="10 11" key="1">
    <citation type="submission" date="2019-02" db="EMBL/GenBank/DDBJ databases">
        <title>Arcanobacterium bovis sp. nov., isolated from the milk of a cow with mastitis.</title>
        <authorList>
            <person name="Sammra O."/>
            <person name="Foster G."/>
            <person name="Hassan A."/>
            <person name="Alssahen M."/>
            <person name="Laemmler C."/>
            <person name="Borowiak M."/>
            <person name="Malorny B."/>
            <person name="Abdulmawjood A."/>
        </authorList>
    </citation>
    <scope>NUCLEOTIDE SEQUENCE [LARGE SCALE GENOMIC DNA]</scope>
    <source>
        <strain evidence="10 11">C605018/01/1</strain>
    </source>
</reference>
<proteinExistence type="inferred from homology"/>
<dbReference type="GO" id="GO:0055085">
    <property type="term" value="P:transmembrane transport"/>
    <property type="evidence" value="ECO:0007669"/>
    <property type="project" value="InterPro"/>
</dbReference>
<feature type="transmembrane region" description="Helical" evidence="8">
    <location>
        <begin position="101"/>
        <end position="124"/>
    </location>
</feature>
<dbReference type="EMBL" id="SJDT01000004">
    <property type="protein sequence ID" value="TBW21603.1"/>
    <property type="molecule type" value="Genomic_DNA"/>
</dbReference>
<feature type="domain" description="ABC transmembrane type-1" evidence="9">
    <location>
        <begin position="311"/>
        <end position="506"/>
    </location>
</feature>
<keyword evidence="11" id="KW-1185">Reference proteome</keyword>
<feature type="domain" description="ABC transmembrane type-1" evidence="9">
    <location>
        <begin position="36"/>
        <end position="229"/>
    </location>
</feature>
<evidence type="ECO:0000256" key="2">
    <source>
        <dbReference type="ARBA" id="ARBA00022448"/>
    </source>
</evidence>
<keyword evidence="7 8" id="KW-0472">Membrane</keyword>
<feature type="transmembrane region" description="Helical" evidence="8">
    <location>
        <begin position="349"/>
        <end position="372"/>
    </location>
</feature>
<dbReference type="Gene3D" id="1.10.3720.10">
    <property type="entry name" value="MetI-like"/>
    <property type="match status" value="2"/>
</dbReference>
<dbReference type="CDD" id="cd06261">
    <property type="entry name" value="TM_PBP2"/>
    <property type="match status" value="2"/>
</dbReference>
<protein>
    <submittedName>
        <fullName evidence="10">Iron ABC transporter permease</fullName>
    </submittedName>
</protein>
<keyword evidence="6 8" id="KW-1133">Transmembrane helix</keyword>
<dbReference type="GO" id="GO:0005886">
    <property type="term" value="C:plasma membrane"/>
    <property type="evidence" value="ECO:0007669"/>
    <property type="project" value="UniProtKB-SubCell"/>
</dbReference>
<dbReference type="InterPro" id="IPR035906">
    <property type="entry name" value="MetI-like_sf"/>
</dbReference>
<evidence type="ECO:0000256" key="1">
    <source>
        <dbReference type="ARBA" id="ARBA00004429"/>
    </source>
</evidence>
<evidence type="ECO:0000259" key="9">
    <source>
        <dbReference type="PROSITE" id="PS50928"/>
    </source>
</evidence>
<keyword evidence="4" id="KW-0997">Cell inner membrane</keyword>
<dbReference type="AlphaFoldDB" id="A0A4Q9UZX8"/>
<dbReference type="PANTHER" id="PTHR43357:SF4">
    <property type="entry name" value="INNER MEMBRANE ABC TRANSPORTER PERMEASE PROTEIN YDCV"/>
    <property type="match status" value="1"/>
</dbReference>
<dbReference type="Proteomes" id="UP000293036">
    <property type="component" value="Unassembled WGS sequence"/>
</dbReference>
<keyword evidence="2 8" id="KW-0813">Transport</keyword>
<name>A0A4Q9UZX8_9ACTO</name>
<feature type="transmembrane region" description="Helical" evidence="8">
    <location>
        <begin position="384"/>
        <end position="403"/>
    </location>
</feature>
<dbReference type="InterPro" id="IPR000515">
    <property type="entry name" value="MetI-like"/>
</dbReference>
<feature type="transmembrane region" description="Helical" evidence="8">
    <location>
        <begin position="211"/>
        <end position="233"/>
    </location>
</feature>
<feature type="transmembrane region" description="Helical" evidence="8">
    <location>
        <begin position="254"/>
        <end position="277"/>
    </location>
</feature>
<dbReference type="SUPFAM" id="SSF161098">
    <property type="entry name" value="MetI-like"/>
    <property type="match status" value="2"/>
</dbReference>
<comment type="subcellular location">
    <subcellularLocation>
        <location evidence="1">Cell inner membrane</location>
        <topology evidence="1">Multi-pass membrane protein</topology>
    </subcellularLocation>
    <subcellularLocation>
        <location evidence="8">Cell membrane</location>
        <topology evidence="8">Multi-pass membrane protein</topology>
    </subcellularLocation>
</comment>
<evidence type="ECO:0000256" key="4">
    <source>
        <dbReference type="ARBA" id="ARBA00022519"/>
    </source>
</evidence>
<feature type="transmembrane region" description="Helical" evidence="8">
    <location>
        <begin position="317"/>
        <end position="337"/>
    </location>
</feature>
<evidence type="ECO:0000256" key="7">
    <source>
        <dbReference type="ARBA" id="ARBA00023136"/>
    </source>
</evidence>
<dbReference type="PANTHER" id="PTHR43357">
    <property type="entry name" value="INNER MEMBRANE ABC TRANSPORTER PERMEASE PROTEIN YDCV"/>
    <property type="match status" value="1"/>
</dbReference>
<feature type="transmembrane region" description="Helical" evidence="8">
    <location>
        <begin position="485"/>
        <end position="506"/>
    </location>
</feature>
<dbReference type="Pfam" id="PF00528">
    <property type="entry name" value="BPD_transp_1"/>
    <property type="match status" value="2"/>
</dbReference>
<comment type="similarity">
    <text evidence="8">Belongs to the binding-protein-dependent transport system permease family.</text>
</comment>
<sequence>MLVRGFLGVDATSSNQTGIWSGVFEVFGESRTWKIIWQTLWMAFAGTALSVLLGIPGAYTLYCLDFRGKRLLRGLVSIPFVLPTVVVGIAFRSLLEGPLSFLGLANSTSAVVMAMVFFNFSVIVRTVGTMWSGIDHRTAEAARTLGATPLRAFLTVTLPQLAPAVAAGSGLVFLYCSTAYGIVTTLGNPGYGTIEMEIYLQTVTFFNLDRAAILSVLQFMIVLFALLVTTSLTKKTEVALRVRKDSSCPVRRGDAGALVATLASVAFIVAPLLTLAVRSFRVHDEWSLENYRRLQTPGTGFTGGTTVFEGISHSIKIATDATMIALVIAIPLALVLSRQVDGVRARFQQLLDGFVLLPLGISTVTVGFGFLITFGPTTFGRSPLLVPVAQAVVALPLAVRVLLPVLRAIDPRMREAAATLGASPAKILQTIDLPFLARGLGLATGFSFAVSLGEFGATSFLADPAYQTLPVVIVKLLSRPGEYNYGMALAGAVILAVATASAMIAAETLSMRRETASLLERKA</sequence>
<evidence type="ECO:0000313" key="11">
    <source>
        <dbReference type="Proteomes" id="UP000293036"/>
    </source>
</evidence>
<evidence type="ECO:0000256" key="6">
    <source>
        <dbReference type="ARBA" id="ARBA00022989"/>
    </source>
</evidence>
<feature type="transmembrane region" description="Helical" evidence="8">
    <location>
        <begin position="74"/>
        <end position="95"/>
    </location>
</feature>
<evidence type="ECO:0000313" key="10">
    <source>
        <dbReference type="EMBL" id="TBW21603.1"/>
    </source>
</evidence>
<evidence type="ECO:0000256" key="5">
    <source>
        <dbReference type="ARBA" id="ARBA00022692"/>
    </source>
</evidence>
<dbReference type="PROSITE" id="PS50928">
    <property type="entry name" value="ABC_TM1"/>
    <property type="match status" value="2"/>
</dbReference>
<feature type="transmembrane region" description="Helical" evidence="8">
    <location>
        <begin position="40"/>
        <end position="62"/>
    </location>
</feature>
<gene>
    <name evidence="10" type="ORF">EZJ44_05415</name>
</gene>
<evidence type="ECO:0000256" key="8">
    <source>
        <dbReference type="RuleBase" id="RU363032"/>
    </source>
</evidence>
<evidence type="ECO:0000256" key="3">
    <source>
        <dbReference type="ARBA" id="ARBA00022475"/>
    </source>
</evidence>
<keyword evidence="5 8" id="KW-0812">Transmembrane</keyword>
<organism evidence="10 11">
    <name type="scientific">Arcanobacterium bovis</name>
    <dbReference type="NCBI Taxonomy" id="2529275"/>
    <lineage>
        <taxon>Bacteria</taxon>
        <taxon>Bacillati</taxon>
        <taxon>Actinomycetota</taxon>
        <taxon>Actinomycetes</taxon>
        <taxon>Actinomycetales</taxon>
        <taxon>Actinomycetaceae</taxon>
        <taxon>Arcanobacterium</taxon>
    </lineage>
</organism>